<keyword evidence="6 9" id="KW-0067">ATP-binding</keyword>
<dbReference type="InterPro" id="IPR050388">
    <property type="entry name" value="ABC_Ni/Peptide_Import"/>
</dbReference>
<dbReference type="PROSITE" id="PS00211">
    <property type="entry name" value="ABC_TRANSPORTER_1"/>
    <property type="match status" value="1"/>
</dbReference>
<name>A0ABU8EBW5_9ACTN</name>
<dbReference type="GO" id="GO:0005524">
    <property type="term" value="F:ATP binding"/>
    <property type="evidence" value="ECO:0007669"/>
    <property type="project" value="UniProtKB-KW"/>
</dbReference>
<keyword evidence="4" id="KW-1003">Cell membrane</keyword>
<evidence type="ECO:0000256" key="5">
    <source>
        <dbReference type="ARBA" id="ARBA00022741"/>
    </source>
</evidence>
<evidence type="ECO:0000256" key="7">
    <source>
        <dbReference type="ARBA" id="ARBA00023136"/>
    </source>
</evidence>
<comment type="caution">
    <text evidence="9">The sequence shown here is derived from an EMBL/GenBank/DDBJ whole genome shotgun (WGS) entry which is preliminary data.</text>
</comment>
<accession>A0ABU8EBW5</accession>
<gene>
    <name evidence="9" type="ORF">UXQ13_17735</name>
</gene>
<keyword evidence="10" id="KW-1185">Reference proteome</keyword>
<dbReference type="RefSeq" id="WP_225235537.1">
    <property type="nucleotide sequence ID" value="NZ_JBAPLV010000022.1"/>
</dbReference>
<dbReference type="InterPro" id="IPR003439">
    <property type="entry name" value="ABC_transporter-like_ATP-bd"/>
</dbReference>
<dbReference type="Gene3D" id="3.40.50.300">
    <property type="entry name" value="P-loop containing nucleotide triphosphate hydrolases"/>
    <property type="match status" value="1"/>
</dbReference>
<feature type="domain" description="ABC transporter" evidence="8">
    <location>
        <begin position="3"/>
        <end position="225"/>
    </location>
</feature>
<dbReference type="Pfam" id="PF00005">
    <property type="entry name" value="ABC_tran"/>
    <property type="match status" value="1"/>
</dbReference>
<dbReference type="SMART" id="SM00382">
    <property type="entry name" value="AAA"/>
    <property type="match status" value="1"/>
</dbReference>
<dbReference type="PANTHER" id="PTHR43297:SF2">
    <property type="entry name" value="DIPEPTIDE TRANSPORT ATP-BINDING PROTEIN DPPD"/>
    <property type="match status" value="1"/>
</dbReference>
<dbReference type="InterPro" id="IPR027417">
    <property type="entry name" value="P-loop_NTPase"/>
</dbReference>
<organism evidence="9 10">
    <name type="scientific">Klenkia terrae</name>
    <dbReference type="NCBI Taxonomy" id="1052259"/>
    <lineage>
        <taxon>Bacteria</taxon>
        <taxon>Bacillati</taxon>
        <taxon>Actinomycetota</taxon>
        <taxon>Actinomycetes</taxon>
        <taxon>Geodermatophilales</taxon>
        <taxon>Geodermatophilaceae</taxon>
        <taxon>Klenkia</taxon>
    </lineage>
</organism>
<evidence type="ECO:0000256" key="6">
    <source>
        <dbReference type="ARBA" id="ARBA00022840"/>
    </source>
</evidence>
<evidence type="ECO:0000313" key="10">
    <source>
        <dbReference type="Proteomes" id="UP001373496"/>
    </source>
</evidence>
<evidence type="ECO:0000256" key="3">
    <source>
        <dbReference type="ARBA" id="ARBA00022448"/>
    </source>
</evidence>
<sequence>MVARVSGLTVAAGDRRLAGPVDLAVADGERVGLVGASGSGKSLLVAALLDELPAGLTTTGSVQVAGRAGAVFQDGATALDPLARVGAQLTGPLRRLRGLSRAAAREHAAGVLDRLGLPPGTLRAWPATLSGGQRQRVALALALAGDPRLLVADEPTTALDTVGQAAVLDLLDALAPALVLVSHDLAVVARLCTRVLVLEDGVVVEEGRPADLLADPRHPLTRDLVAAARAGELA</sequence>
<protein>
    <submittedName>
        <fullName evidence="9">ATP-binding cassette domain-containing protein</fullName>
    </submittedName>
</protein>
<keyword evidence="7" id="KW-0472">Membrane</keyword>
<reference evidence="9 10" key="1">
    <citation type="submission" date="2024-03" db="EMBL/GenBank/DDBJ databases">
        <title>Draft genome sequence of Klenkia terrae.</title>
        <authorList>
            <person name="Duangmal K."/>
            <person name="Chantavorakit T."/>
        </authorList>
    </citation>
    <scope>NUCLEOTIDE SEQUENCE [LARGE SCALE GENOMIC DNA]</scope>
    <source>
        <strain evidence="9 10">JCM 17786</strain>
    </source>
</reference>
<evidence type="ECO:0000256" key="4">
    <source>
        <dbReference type="ARBA" id="ARBA00022475"/>
    </source>
</evidence>
<dbReference type="Proteomes" id="UP001373496">
    <property type="component" value="Unassembled WGS sequence"/>
</dbReference>
<evidence type="ECO:0000256" key="2">
    <source>
        <dbReference type="ARBA" id="ARBA00005417"/>
    </source>
</evidence>
<dbReference type="PANTHER" id="PTHR43297">
    <property type="entry name" value="OLIGOPEPTIDE TRANSPORT ATP-BINDING PROTEIN APPD"/>
    <property type="match status" value="1"/>
</dbReference>
<dbReference type="PROSITE" id="PS50893">
    <property type="entry name" value="ABC_TRANSPORTER_2"/>
    <property type="match status" value="1"/>
</dbReference>
<dbReference type="InterPro" id="IPR003593">
    <property type="entry name" value="AAA+_ATPase"/>
</dbReference>
<keyword evidence="5" id="KW-0547">Nucleotide-binding</keyword>
<evidence type="ECO:0000259" key="8">
    <source>
        <dbReference type="PROSITE" id="PS50893"/>
    </source>
</evidence>
<dbReference type="SUPFAM" id="SSF52540">
    <property type="entry name" value="P-loop containing nucleoside triphosphate hydrolases"/>
    <property type="match status" value="1"/>
</dbReference>
<dbReference type="EMBL" id="JBAPLV010000022">
    <property type="protein sequence ID" value="MEI4280319.1"/>
    <property type="molecule type" value="Genomic_DNA"/>
</dbReference>
<dbReference type="InterPro" id="IPR017871">
    <property type="entry name" value="ABC_transporter-like_CS"/>
</dbReference>
<comment type="subcellular location">
    <subcellularLocation>
        <location evidence="1">Cell membrane</location>
        <topology evidence="1">Peripheral membrane protein</topology>
    </subcellularLocation>
</comment>
<comment type="similarity">
    <text evidence="2">Belongs to the ABC transporter superfamily.</text>
</comment>
<proteinExistence type="inferred from homology"/>
<evidence type="ECO:0000313" key="9">
    <source>
        <dbReference type="EMBL" id="MEI4280319.1"/>
    </source>
</evidence>
<evidence type="ECO:0000256" key="1">
    <source>
        <dbReference type="ARBA" id="ARBA00004202"/>
    </source>
</evidence>
<keyword evidence="3" id="KW-0813">Transport</keyword>